<dbReference type="Pfam" id="PF01501">
    <property type="entry name" value="Glyco_transf_8"/>
    <property type="match status" value="1"/>
</dbReference>
<evidence type="ECO:0000256" key="3">
    <source>
        <dbReference type="ARBA" id="ARBA00022723"/>
    </source>
</evidence>
<organism evidence="4 6">
    <name type="scientific">Bacteroides xylanisolvens</name>
    <dbReference type="NCBI Taxonomy" id="371601"/>
    <lineage>
        <taxon>Bacteria</taxon>
        <taxon>Pseudomonadati</taxon>
        <taxon>Bacteroidota</taxon>
        <taxon>Bacteroidia</taxon>
        <taxon>Bacteroidales</taxon>
        <taxon>Bacteroidaceae</taxon>
        <taxon>Bacteroides</taxon>
    </lineage>
</organism>
<dbReference type="RefSeq" id="WP_009039322.1">
    <property type="nucleotide sequence ID" value="NZ_CP183042.1"/>
</dbReference>
<proteinExistence type="predicted"/>
<evidence type="ECO:0000313" key="6">
    <source>
        <dbReference type="Proteomes" id="UP000434604"/>
    </source>
</evidence>
<comment type="caution">
    <text evidence="4">The sequence shown here is derived from an EMBL/GenBank/DDBJ whole genome shotgun (WGS) entry which is preliminary data.</text>
</comment>
<protein>
    <submittedName>
        <fullName evidence="4">Glycosyltransferase family 8 protein</fullName>
    </submittedName>
</protein>
<dbReference type="EMBL" id="WDED01000014">
    <property type="protein sequence ID" value="KAB6147598.1"/>
    <property type="molecule type" value="Genomic_DNA"/>
</dbReference>
<evidence type="ECO:0000313" key="5">
    <source>
        <dbReference type="EMBL" id="MCA4523856.1"/>
    </source>
</evidence>
<accession>A0A7J5PX12</accession>
<dbReference type="Gene3D" id="3.90.550.10">
    <property type="entry name" value="Spore Coat Polysaccharide Biosynthesis Protein SpsA, Chain A"/>
    <property type="match status" value="1"/>
</dbReference>
<dbReference type="PANTHER" id="PTHR13778">
    <property type="entry name" value="GLYCOSYLTRANSFERASE 8 DOMAIN-CONTAINING PROTEIN"/>
    <property type="match status" value="1"/>
</dbReference>
<keyword evidence="3" id="KW-0479">Metal-binding</keyword>
<dbReference type="EMBL" id="JAIWWW010000024">
    <property type="protein sequence ID" value="MCA4523856.1"/>
    <property type="molecule type" value="Genomic_DNA"/>
</dbReference>
<sequence>MIHILLCTDNNYTMPCGVTMLSISLNNISKDICFHIFIENVDEIDRKKLLDSLQSELHSIQFYEVDSNILNNLPISTRFRKSIYYRLLLDNILDKSIERILYLDSDIIVRDSIEALWNENIDEYVLGAVLDQSCDDIRNFNRTKLPYLSDYFNSGVLLININKWRAFNIGKRCIKYISENPESCLYPDQDALNVITSNSHKILPLCFNVQAFMFYRECEILARESYVKDMVAASKFPIIIHYTNACKPWNTKCDHPMVAEFLKYKALTPWKNIPLKRTRGNRIIETAHWIQELLTKVGLSKPIEKYTLYRDM</sequence>
<dbReference type="InterPro" id="IPR029044">
    <property type="entry name" value="Nucleotide-diphossugar_trans"/>
</dbReference>
<evidence type="ECO:0000256" key="1">
    <source>
        <dbReference type="ARBA" id="ARBA00022676"/>
    </source>
</evidence>
<dbReference type="GO" id="GO:0016757">
    <property type="term" value="F:glycosyltransferase activity"/>
    <property type="evidence" value="ECO:0007669"/>
    <property type="project" value="UniProtKB-KW"/>
</dbReference>
<gene>
    <name evidence="4" type="ORF">GA398_11075</name>
    <name evidence="5" type="ORF">LDZ35_11605</name>
</gene>
<evidence type="ECO:0000256" key="2">
    <source>
        <dbReference type="ARBA" id="ARBA00022679"/>
    </source>
</evidence>
<dbReference type="GO" id="GO:0046872">
    <property type="term" value="F:metal ion binding"/>
    <property type="evidence" value="ECO:0007669"/>
    <property type="project" value="UniProtKB-KW"/>
</dbReference>
<dbReference type="InterPro" id="IPR002495">
    <property type="entry name" value="Glyco_trans_8"/>
</dbReference>
<keyword evidence="1" id="KW-0328">Glycosyltransferase</keyword>
<dbReference type="Proteomes" id="UP001197958">
    <property type="component" value="Unassembled WGS sequence"/>
</dbReference>
<evidence type="ECO:0000313" key="4">
    <source>
        <dbReference type="EMBL" id="KAB6147598.1"/>
    </source>
</evidence>
<dbReference type="PANTHER" id="PTHR13778:SF47">
    <property type="entry name" value="LIPOPOLYSACCHARIDE 1,3-GALACTOSYLTRANSFERASE"/>
    <property type="match status" value="1"/>
</dbReference>
<reference evidence="4 6" key="1">
    <citation type="journal article" date="2019" name="Nat. Med.">
        <title>A library of human gut bacterial isolates paired with longitudinal multiomics data enables mechanistic microbiome research.</title>
        <authorList>
            <person name="Poyet M."/>
            <person name="Groussin M."/>
            <person name="Gibbons S.M."/>
            <person name="Avila-Pacheco J."/>
            <person name="Jiang X."/>
            <person name="Kearney S.M."/>
            <person name="Perrotta A.R."/>
            <person name="Berdy B."/>
            <person name="Zhao S."/>
            <person name="Lieberman T.D."/>
            <person name="Swanson P.K."/>
            <person name="Smith M."/>
            <person name="Roesemann S."/>
            <person name="Alexander J.E."/>
            <person name="Rich S.A."/>
            <person name="Livny J."/>
            <person name="Vlamakis H."/>
            <person name="Clish C."/>
            <person name="Bullock K."/>
            <person name="Deik A."/>
            <person name="Scott J."/>
            <person name="Pierce K.A."/>
            <person name="Xavier R.J."/>
            <person name="Alm E.J."/>
        </authorList>
    </citation>
    <scope>NUCLEOTIDE SEQUENCE [LARGE SCALE GENOMIC DNA]</scope>
    <source>
        <strain evidence="4 6">BIOML-A58</strain>
    </source>
</reference>
<dbReference type="AlphaFoldDB" id="A0A7J5PX12"/>
<dbReference type="InterPro" id="IPR050748">
    <property type="entry name" value="Glycosyltrans_8_dom-fam"/>
</dbReference>
<dbReference type="CDD" id="cd04194">
    <property type="entry name" value="GT8_A4GalT_like"/>
    <property type="match status" value="1"/>
</dbReference>
<name>A0A7J5PX12_9BACE</name>
<keyword evidence="2 4" id="KW-0808">Transferase</keyword>
<dbReference type="SUPFAM" id="SSF53448">
    <property type="entry name" value="Nucleotide-diphospho-sugar transferases"/>
    <property type="match status" value="1"/>
</dbReference>
<dbReference type="Proteomes" id="UP000434604">
    <property type="component" value="Unassembled WGS sequence"/>
</dbReference>
<reference evidence="5" key="2">
    <citation type="submission" date="2023-08" db="EMBL/GenBank/DDBJ databases">
        <title>Mucin Metabolism Genes Underlie the Key Renovations of Bacteroides xylanisolvens Genomes in Captive Great Apes.</title>
        <authorList>
            <person name="Nishida A.H."/>
        </authorList>
    </citation>
    <scope>NUCLEOTIDE SEQUENCE</scope>
    <source>
        <strain evidence="5">P19.10B</strain>
    </source>
</reference>